<dbReference type="Proteomes" id="UP000799437">
    <property type="component" value="Unassembled WGS sequence"/>
</dbReference>
<dbReference type="InterPro" id="IPR013785">
    <property type="entry name" value="Aldolase_TIM"/>
</dbReference>
<dbReference type="GeneID" id="54488111"/>
<keyword evidence="9" id="KW-1185">Reference proteome</keyword>
<evidence type="ECO:0000256" key="1">
    <source>
        <dbReference type="ARBA" id="ARBA00010936"/>
    </source>
</evidence>
<dbReference type="InterPro" id="IPR002915">
    <property type="entry name" value="DeoC/FbaB/LacD_aldolase"/>
</dbReference>
<evidence type="ECO:0000313" key="9">
    <source>
        <dbReference type="Proteomes" id="UP000799437"/>
    </source>
</evidence>
<evidence type="ECO:0000256" key="6">
    <source>
        <dbReference type="ARBA" id="ARBA00032755"/>
    </source>
</evidence>
<evidence type="ECO:0000256" key="7">
    <source>
        <dbReference type="ARBA" id="ARBA00048791"/>
    </source>
</evidence>
<dbReference type="Pfam" id="PF01791">
    <property type="entry name" value="DeoC"/>
    <property type="match status" value="1"/>
</dbReference>
<name>A0A6A6W8R4_9PEZI</name>
<dbReference type="UniPathway" id="UPA00002">
    <property type="reaction ID" value="UER00468"/>
</dbReference>
<evidence type="ECO:0000256" key="4">
    <source>
        <dbReference type="ARBA" id="ARBA00023239"/>
    </source>
</evidence>
<dbReference type="InterPro" id="IPR028581">
    <property type="entry name" value="DeoC_typeI"/>
</dbReference>
<dbReference type="RefSeq" id="XP_033599922.1">
    <property type="nucleotide sequence ID" value="XM_033747057.1"/>
</dbReference>
<dbReference type="CDD" id="cd00959">
    <property type="entry name" value="DeoC"/>
    <property type="match status" value="1"/>
</dbReference>
<dbReference type="GO" id="GO:0009264">
    <property type="term" value="P:deoxyribonucleotide catabolic process"/>
    <property type="evidence" value="ECO:0007669"/>
    <property type="project" value="InterPro"/>
</dbReference>
<organism evidence="8 9">
    <name type="scientific">Pseudovirgaria hyperparasitica</name>
    <dbReference type="NCBI Taxonomy" id="470096"/>
    <lineage>
        <taxon>Eukaryota</taxon>
        <taxon>Fungi</taxon>
        <taxon>Dikarya</taxon>
        <taxon>Ascomycota</taxon>
        <taxon>Pezizomycotina</taxon>
        <taxon>Dothideomycetes</taxon>
        <taxon>Dothideomycetes incertae sedis</taxon>
        <taxon>Acrospermales</taxon>
        <taxon>Acrospermaceae</taxon>
        <taxon>Pseudovirgaria</taxon>
    </lineage>
</organism>
<evidence type="ECO:0000256" key="3">
    <source>
        <dbReference type="ARBA" id="ARBA00022490"/>
    </source>
</evidence>
<dbReference type="InterPro" id="IPR011343">
    <property type="entry name" value="DeoC"/>
</dbReference>
<gene>
    <name evidence="8" type="ORF">EJ05DRAFT_501006</name>
</gene>
<dbReference type="SUPFAM" id="SSF51569">
    <property type="entry name" value="Aldolase"/>
    <property type="match status" value="1"/>
</dbReference>
<keyword evidence="5" id="KW-0704">Schiff base</keyword>
<comment type="similarity">
    <text evidence="1">Belongs to the DeoC/FbaB aldolase family. DeoC type 1 subfamily.</text>
</comment>
<accession>A0A6A6W8R4</accession>
<keyword evidence="4" id="KW-0456">Lyase</keyword>
<dbReference type="FunFam" id="3.20.20.70:FF:000044">
    <property type="entry name" value="Deoxyribose-phosphate aldolase"/>
    <property type="match status" value="1"/>
</dbReference>
<evidence type="ECO:0000313" key="8">
    <source>
        <dbReference type="EMBL" id="KAF2757471.1"/>
    </source>
</evidence>
<dbReference type="GO" id="GO:0004139">
    <property type="term" value="F:deoxyribose-phosphate aldolase activity"/>
    <property type="evidence" value="ECO:0007669"/>
    <property type="project" value="UniProtKB-EC"/>
</dbReference>
<dbReference type="GO" id="GO:0016052">
    <property type="term" value="P:carbohydrate catabolic process"/>
    <property type="evidence" value="ECO:0007669"/>
    <property type="project" value="TreeGrafter"/>
</dbReference>
<comment type="catalytic activity">
    <reaction evidence="7">
        <text>2-deoxy-D-ribose 5-phosphate = D-glyceraldehyde 3-phosphate + acetaldehyde</text>
        <dbReference type="Rhea" id="RHEA:12821"/>
        <dbReference type="ChEBI" id="CHEBI:15343"/>
        <dbReference type="ChEBI" id="CHEBI:59776"/>
        <dbReference type="ChEBI" id="CHEBI:62877"/>
        <dbReference type="EC" id="4.1.2.4"/>
    </reaction>
</comment>
<evidence type="ECO:0000256" key="2">
    <source>
        <dbReference type="ARBA" id="ARBA00012515"/>
    </source>
</evidence>
<dbReference type="EMBL" id="ML996573">
    <property type="protein sequence ID" value="KAF2757471.1"/>
    <property type="molecule type" value="Genomic_DNA"/>
</dbReference>
<dbReference type="Gene3D" id="3.20.20.70">
    <property type="entry name" value="Aldolase class I"/>
    <property type="match status" value="1"/>
</dbReference>
<dbReference type="HAMAP" id="MF_00114">
    <property type="entry name" value="DeoC_type1"/>
    <property type="match status" value="1"/>
</dbReference>
<dbReference type="GO" id="GO:0046386">
    <property type="term" value="P:deoxyribose phosphate catabolic process"/>
    <property type="evidence" value="ECO:0007669"/>
    <property type="project" value="UniProtKB-UniPathway"/>
</dbReference>
<dbReference type="NCBIfam" id="TIGR00126">
    <property type="entry name" value="deoC"/>
    <property type="match status" value="1"/>
</dbReference>
<dbReference type="AlphaFoldDB" id="A0A6A6W8R4"/>
<dbReference type="OrthoDB" id="70823at2759"/>
<evidence type="ECO:0000256" key="5">
    <source>
        <dbReference type="ARBA" id="ARBA00023270"/>
    </source>
</evidence>
<proteinExistence type="inferred from homology"/>
<dbReference type="PANTHER" id="PTHR10889:SF1">
    <property type="entry name" value="DEOXYRIBOSE-PHOSPHATE ALDOLASE"/>
    <property type="match status" value="1"/>
</dbReference>
<dbReference type="EC" id="4.1.2.4" evidence="2"/>
<protein>
    <recommendedName>
        <fullName evidence="2">deoxyribose-phosphate aldolase</fullName>
        <ecNumber evidence="2">4.1.2.4</ecNumber>
    </recommendedName>
    <alternativeName>
        <fullName evidence="6">2-deoxy-D-ribose 5-phosphate aldolase</fullName>
    </alternativeName>
</protein>
<dbReference type="GO" id="GO:0005737">
    <property type="term" value="C:cytoplasm"/>
    <property type="evidence" value="ECO:0007669"/>
    <property type="project" value="InterPro"/>
</dbReference>
<keyword evidence="3" id="KW-0963">Cytoplasm</keyword>
<dbReference type="PANTHER" id="PTHR10889">
    <property type="entry name" value="DEOXYRIBOSE-PHOSPHATE ALDOLASE"/>
    <property type="match status" value="1"/>
</dbReference>
<sequence>MTLPTSIHNSAVEKAIENAKTLSPFTDADWLLSIKAAAEHIKPSDDKITLNDVGPKAIAKTIDHTLLKLDATEAQIRQLCVEAKEDDFMSVCVRLPHVPLCASLLSASTVLIACVIGFHEGTYSTPTKVAESIDAVRAGASELDVVLNWPALQSGQYSSIFTELAAIRLACPHPTTLKIIFETSQLSESGILAACQLAAAAGFDFVKTSTGFNGRGASVRDVQLMRAASKWYASDDGVKLLRKAGKSLGTKVPMKVKASGGVRTFADAVKMLEIGAERIGASSGKVIVKEAKEGKTSSGAAAGAESY</sequence>
<reference evidence="8" key="1">
    <citation type="journal article" date="2020" name="Stud. Mycol.">
        <title>101 Dothideomycetes genomes: a test case for predicting lifestyles and emergence of pathogens.</title>
        <authorList>
            <person name="Haridas S."/>
            <person name="Albert R."/>
            <person name="Binder M."/>
            <person name="Bloem J."/>
            <person name="Labutti K."/>
            <person name="Salamov A."/>
            <person name="Andreopoulos B."/>
            <person name="Baker S."/>
            <person name="Barry K."/>
            <person name="Bills G."/>
            <person name="Bluhm B."/>
            <person name="Cannon C."/>
            <person name="Castanera R."/>
            <person name="Culley D."/>
            <person name="Daum C."/>
            <person name="Ezra D."/>
            <person name="Gonzalez J."/>
            <person name="Henrissat B."/>
            <person name="Kuo A."/>
            <person name="Liang C."/>
            <person name="Lipzen A."/>
            <person name="Lutzoni F."/>
            <person name="Magnuson J."/>
            <person name="Mondo S."/>
            <person name="Nolan M."/>
            <person name="Ohm R."/>
            <person name="Pangilinan J."/>
            <person name="Park H.-J."/>
            <person name="Ramirez L."/>
            <person name="Alfaro M."/>
            <person name="Sun H."/>
            <person name="Tritt A."/>
            <person name="Yoshinaga Y."/>
            <person name="Zwiers L.-H."/>
            <person name="Turgeon B."/>
            <person name="Goodwin S."/>
            <person name="Spatafora J."/>
            <person name="Crous P."/>
            <person name="Grigoriev I."/>
        </authorList>
    </citation>
    <scope>NUCLEOTIDE SEQUENCE</scope>
    <source>
        <strain evidence="8">CBS 121739</strain>
    </source>
</reference>
<dbReference type="SMART" id="SM01133">
    <property type="entry name" value="DeoC"/>
    <property type="match status" value="1"/>
</dbReference>